<evidence type="ECO:0000256" key="2">
    <source>
        <dbReference type="ARBA" id="ARBA00005558"/>
    </source>
</evidence>
<dbReference type="InterPro" id="IPR006531">
    <property type="entry name" value="Gp5/Vgr_OB"/>
</dbReference>
<dbReference type="Pfam" id="PF22178">
    <property type="entry name" value="Gp5_trimer_C"/>
    <property type="match status" value="1"/>
</dbReference>
<evidence type="ECO:0000313" key="7">
    <source>
        <dbReference type="Proteomes" id="UP000321058"/>
    </source>
</evidence>
<dbReference type="NCBIfam" id="TIGR01646">
    <property type="entry name" value="vgr_GE"/>
    <property type="match status" value="1"/>
</dbReference>
<evidence type="ECO:0000256" key="1">
    <source>
        <dbReference type="ARBA" id="ARBA00004613"/>
    </source>
</evidence>
<dbReference type="PANTHER" id="PTHR32305">
    <property type="match status" value="1"/>
</dbReference>
<dbReference type="Gene3D" id="2.30.110.50">
    <property type="match status" value="1"/>
</dbReference>
<dbReference type="InterPro" id="IPR050708">
    <property type="entry name" value="T6SS_VgrG/RHS"/>
</dbReference>
<feature type="domain" description="Gp5/Type VI secretion system Vgr C-terminal trimerisation" evidence="5">
    <location>
        <begin position="445"/>
        <end position="547"/>
    </location>
</feature>
<dbReference type="SUPFAM" id="SSF69349">
    <property type="entry name" value="Phage fibre proteins"/>
    <property type="match status" value="1"/>
</dbReference>
<keyword evidence="3" id="KW-0964">Secreted</keyword>
<reference evidence="6 7" key="1">
    <citation type="submission" date="2019-07" db="EMBL/GenBank/DDBJ databases">
        <title>Whole genome shotgun sequence of Reyranella soli NBRC 108950.</title>
        <authorList>
            <person name="Hosoyama A."/>
            <person name="Uohara A."/>
            <person name="Ohji S."/>
            <person name="Ichikawa N."/>
        </authorList>
    </citation>
    <scope>NUCLEOTIDE SEQUENCE [LARGE SCALE GENOMIC DNA]</scope>
    <source>
        <strain evidence="6 7">NBRC 108950</strain>
    </source>
</reference>
<protein>
    <submittedName>
        <fullName evidence="6">Uncharacterized protein</fullName>
    </submittedName>
</protein>
<evidence type="ECO:0000313" key="6">
    <source>
        <dbReference type="EMBL" id="GEP57024.1"/>
    </source>
</evidence>
<comment type="subcellular location">
    <subcellularLocation>
        <location evidence="1">Secreted</location>
    </subcellularLocation>
</comment>
<evidence type="ECO:0000259" key="5">
    <source>
        <dbReference type="Pfam" id="PF22178"/>
    </source>
</evidence>
<keyword evidence="7" id="KW-1185">Reference proteome</keyword>
<accession>A0A512NDK9</accession>
<dbReference type="Gene3D" id="4.10.220.110">
    <property type="match status" value="1"/>
</dbReference>
<dbReference type="Pfam" id="PF05954">
    <property type="entry name" value="Phage_GPD"/>
    <property type="match status" value="1"/>
</dbReference>
<dbReference type="InterPro" id="IPR006533">
    <property type="entry name" value="T6SS_Vgr_RhsGE"/>
</dbReference>
<dbReference type="InterPro" id="IPR054030">
    <property type="entry name" value="Gp5_Vgr_C"/>
</dbReference>
<dbReference type="InterPro" id="IPR037026">
    <property type="entry name" value="Vgr_OB-fold_dom_sf"/>
</dbReference>
<evidence type="ECO:0000259" key="4">
    <source>
        <dbReference type="Pfam" id="PF04717"/>
    </source>
</evidence>
<gene>
    <name evidence="6" type="ORF">RSO01_41900</name>
</gene>
<dbReference type="Gene3D" id="3.55.50.10">
    <property type="entry name" value="Baseplate protein-like domains"/>
    <property type="match status" value="1"/>
</dbReference>
<name>A0A512NDK9_9HYPH</name>
<sequence>MLATALAGEEGISELFSYDVEILSANQSITAETMIGDKAKLVILPEEGEGRIVHGMIAQWWASAVIAQDLRQYRVRLVPWLWFLGHSTDCRIFQNLNVPDIIEQVFKTFGFTDYQMSVSRGDYPKLEFCVQYRETALNFVSRLMEEVGIFYFFRHDEDRHVMVIADKNASFKPLPDQQLYYAPDGRRRQVTQWEHGYDFRPGRWAHRDFNFETPSTDLTATEKTVLKLRRADAFERYDYPGRYLQKSRGTELTKGLMQAEEAAHQSAWGTSNYARLATGGKFTLAEHPCESKSSVYVIRRVRHQATDNTHLANVTAEATHYSNNFEAIPHDVPFRPMRVTEKPFVHGPQTAMVVGPTGEKIHTDKHGRVRVQFHWDRYGKHDERSSCWIRVSQAWAGRGWGSVHLPHVGHEVVVSFLEGDPDRPLITGRVYNGENEKTMKMPDNKTQSGLKDHAGNEILMEGKGGSEDIRVHAVKDMHVTVDNDREMHVKAHLKETVDKGQEVTVHQGYKETITEGATATISDGKKLTVTGGSTVDITGEYKTTVTGPTKHSSTETTDIHATGAGTYTSDASLKFAVAGSVIEITPTAITITSGPSTVKLDASGVAVSGPKISLN</sequence>
<dbReference type="Pfam" id="PF04717">
    <property type="entry name" value="Phage_base_V"/>
    <property type="match status" value="1"/>
</dbReference>
<comment type="caution">
    <text evidence="6">The sequence shown here is derived from an EMBL/GenBank/DDBJ whole genome shotgun (WGS) entry which is preliminary data.</text>
</comment>
<dbReference type="Gene3D" id="2.20.220.20">
    <property type="match status" value="1"/>
</dbReference>
<dbReference type="GO" id="GO:0005576">
    <property type="term" value="C:extracellular region"/>
    <property type="evidence" value="ECO:0007669"/>
    <property type="project" value="UniProtKB-SubCell"/>
</dbReference>
<dbReference type="EMBL" id="BKAJ01000073">
    <property type="protein sequence ID" value="GEP57024.1"/>
    <property type="molecule type" value="Genomic_DNA"/>
</dbReference>
<dbReference type="SUPFAM" id="SSF69279">
    <property type="entry name" value="Phage tail proteins"/>
    <property type="match status" value="2"/>
</dbReference>
<dbReference type="SUPFAM" id="SSF69255">
    <property type="entry name" value="gp5 N-terminal domain-like"/>
    <property type="match status" value="1"/>
</dbReference>
<dbReference type="Gene3D" id="2.40.50.230">
    <property type="entry name" value="Gp5 N-terminal domain"/>
    <property type="match status" value="1"/>
</dbReference>
<dbReference type="InterPro" id="IPR017847">
    <property type="entry name" value="T6SS_RhsGE_Vgr_subset"/>
</dbReference>
<comment type="similarity">
    <text evidence="2">Belongs to the VgrG protein family.</text>
</comment>
<proteinExistence type="inferred from homology"/>
<dbReference type="AlphaFoldDB" id="A0A512NDK9"/>
<evidence type="ECO:0000256" key="3">
    <source>
        <dbReference type="ARBA" id="ARBA00022525"/>
    </source>
</evidence>
<dbReference type="NCBIfam" id="TIGR03361">
    <property type="entry name" value="VI_Rhs_Vgr"/>
    <property type="match status" value="1"/>
</dbReference>
<feature type="domain" description="Gp5/Type VI secretion system Vgr protein OB-fold" evidence="4">
    <location>
        <begin position="362"/>
        <end position="431"/>
    </location>
</feature>
<dbReference type="Proteomes" id="UP000321058">
    <property type="component" value="Unassembled WGS sequence"/>
</dbReference>
<dbReference type="PANTHER" id="PTHR32305:SF15">
    <property type="entry name" value="PROTEIN RHSA-RELATED"/>
    <property type="match status" value="1"/>
</dbReference>
<organism evidence="6 7">
    <name type="scientific">Reyranella soli</name>
    <dbReference type="NCBI Taxonomy" id="1230389"/>
    <lineage>
        <taxon>Bacteria</taxon>
        <taxon>Pseudomonadati</taxon>
        <taxon>Pseudomonadota</taxon>
        <taxon>Alphaproteobacteria</taxon>
        <taxon>Hyphomicrobiales</taxon>
        <taxon>Reyranellaceae</taxon>
        <taxon>Reyranella</taxon>
    </lineage>
</organism>